<proteinExistence type="predicted"/>
<feature type="region of interest" description="Disordered" evidence="1">
    <location>
        <begin position="1"/>
        <end position="43"/>
    </location>
</feature>
<comment type="caution">
    <text evidence="2">The sequence shown here is derived from an EMBL/GenBank/DDBJ whole genome shotgun (WGS) entry which is preliminary data.</text>
</comment>
<feature type="region of interest" description="Disordered" evidence="1">
    <location>
        <begin position="59"/>
        <end position="185"/>
    </location>
</feature>
<evidence type="ECO:0000256" key="1">
    <source>
        <dbReference type="SAM" id="MobiDB-lite"/>
    </source>
</evidence>
<evidence type="ECO:0000313" key="3">
    <source>
        <dbReference type="Proteomes" id="UP000585614"/>
    </source>
</evidence>
<accession>A0A7J7ZD56</accession>
<dbReference type="Proteomes" id="UP000585614">
    <property type="component" value="Unassembled WGS sequence"/>
</dbReference>
<sequence>MRRSTKDKKREMGQPELHREAGRPESNEAVSRPSGEADKWSQIQKGFREALKLAVNKVLEPGKEVPQQRRMQRQMALHPSPPRSPAGNPAKAGSAAPTRGRHRRLSRVVCLRDAAAGASVSPEAAAPGHRQAASEGAREGPRQAGAGSVPTCQGRARQLRRQPGANCGPASGPDACGPTASSGTG</sequence>
<feature type="compositionally biased region" description="Basic and acidic residues" evidence="1">
    <location>
        <begin position="8"/>
        <end position="26"/>
    </location>
</feature>
<protein>
    <submittedName>
        <fullName evidence="2">Uncharacterized protein</fullName>
    </submittedName>
</protein>
<organism evidence="2 3">
    <name type="scientific">Rhinolophus ferrumequinum</name>
    <name type="common">Greater horseshoe bat</name>
    <dbReference type="NCBI Taxonomy" id="59479"/>
    <lineage>
        <taxon>Eukaryota</taxon>
        <taxon>Metazoa</taxon>
        <taxon>Chordata</taxon>
        <taxon>Craniata</taxon>
        <taxon>Vertebrata</taxon>
        <taxon>Euteleostomi</taxon>
        <taxon>Mammalia</taxon>
        <taxon>Eutheria</taxon>
        <taxon>Laurasiatheria</taxon>
        <taxon>Chiroptera</taxon>
        <taxon>Yinpterochiroptera</taxon>
        <taxon>Rhinolophoidea</taxon>
        <taxon>Rhinolophidae</taxon>
        <taxon>Rhinolophinae</taxon>
        <taxon>Rhinolophus</taxon>
    </lineage>
</organism>
<gene>
    <name evidence="2" type="ORF">mRhiFer1_009726</name>
</gene>
<dbReference type="EMBL" id="JACAGC010000004">
    <property type="protein sequence ID" value="KAF6371985.1"/>
    <property type="molecule type" value="Genomic_DNA"/>
</dbReference>
<name>A0A7J7ZD56_RHIFE</name>
<dbReference type="AlphaFoldDB" id="A0A7J7ZD56"/>
<reference evidence="2 3" key="1">
    <citation type="journal article" date="2020" name="Nature">
        <title>Six reference-quality genomes reveal evolution of bat adaptations.</title>
        <authorList>
            <person name="Jebb D."/>
            <person name="Huang Z."/>
            <person name="Pippel M."/>
            <person name="Hughes G.M."/>
            <person name="Lavrichenko K."/>
            <person name="Devanna P."/>
            <person name="Winkler S."/>
            <person name="Jermiin L.S."/>
            <person name="Skirmuntt E.C."/>
            <person name="Katzourakis A."/>
            <person name="Burkitt-Gray L."/>
            <person name="Ray D.A."/>
            <person name="Sullivan K.A.M."/>
            <person name="Roscito J.G."/>
            <person name="Kirilenko B.M."/>
            <person name="Davalos L.M."/>
            <person name="Corthals A.P."/>
            <person name="Power M.L."/>
            <person name="Jones G."/>
            <person name="Ransome R.D."/>
            <person name="Dechmann D.K.N."/>
            <person name="Locatelli A.G."/>
            <person name="Puechmaille S.J."/>
            <person name="Fedrigo O."/>
            <person name="Jarvis E.D."/>
            <person name="Hiller M."/>
            <person name="Vernes S.C."/>
            <person name="Myers E.W."/>
            <person name="Teeling E.C."/>
        </authorList>
    </citation>
    <scope>NUCLEOTIDE SEQUENCE [LARGE SCALE GENOMIC DNA]</scope>
    <source>
        <strain evidence="2">MRhiFer1</strain>
        <tissue evidence="2">Lung</tissue>
    </source>
</reference>
<evidence type="ECO:0000313" key="2">
    <source>
        <dbReference type="EMBL" id="KAF6371985.1"/>
    </source>
</evidence>
<feature type="compositionally biased region" description="Low complexity" evidence="1">
    <location>
        <begin position="114"/>
        <end position="128"/>
    </location>
</feature>